<comment type="caution">
    <text evidence="3">The sequence shown here is derived from an EMBL/GenBank/DDBJ whole genome shotgun (WGS) entry which is preliminary data.</text>
</comment>
<reference evidence="3" key="1">
    <citation type="submission" date="2022-10" db="EMBL/GenBank/DDBJ databases">
        <title>The WGS of Solirubrobacter sp. CPCC 204708.</title>
        <authorList>
            <person name="Jiang Z."/>
        </authorList>
    </citation>
    <scope>NUCLEOTIDE SEQUENCE</scope>
    <source>
        <strain evidence="3">CPCC 204708</strain>
    </source>
</reference>
<evidence type="ECO:0000313" key="4">
    <source>
        <dbReference type="Proteomes" id="UP001147700"/>
    </source>
</evidence>
<dbReference type="Pfam" id="PF00248">
    <property type="entry name" value="Aldo_ket_red"/>
    <property type="match status" value="1"/>
</dbReference>
<accession>A0ABT4RHA2</accession>
<evidence type="ECO:0000313" key="3">
    <source>
        <dbReference type="EMBL" id="MDA0137870.1"/>
    </source>
</evidence>
<proteinExistence type="predicted"/>
<evidence type="ECO:0000256" key="1">
    <source>
        <dbReference type="SAM" id="MobiDB-lite"/>
    </source>
</evidence>
<dbReference type="PANTHER" id="PTHR43312">
    <property type="entry name" value="D-THREO-ALDOSE 1-DEHYDROGENASE"/>
    <property type="match status" value="1"/>
</dbReference>
<dbReference type="InterPro" id="IPR023210">
    <property type="entry name" value="NADP_OxRdtase_dom"/>
</dbReference>
<feature type="region of interest" description="Disordered" evidence="1">
    <location>
        <begin position="216"/>
        <end position="247"/>
    </location>
</feature>
<organism evidence="3 4">
    <name type="scientific">Solirubrobacter deserti</name>
    <dbReference type="NCBI Taxonomy" id="2282478"/>
    <lineage>
        <taxon>Bacteria</taxon>
        <taxon>Bacillati</taxon>
        <taxon>Actinomycetota</taxon>
        <taxon>Thermoleophilia</taxon>
        <taxon>Solirubrobacterales</taxon>
        <taxon>Solirubrobacteraceae</taxon>
        <taxon>Solirubrobacter</taxon>
    </lineage>
</organism>
<name>A0ABT4RHA2_9ACTN</name>
<evidence type="ECO:0000259" key="2">
    <source>
        <dbReference type="Pfam" id="PF00248"/>
    </source>
</evidence>
<dbReference type="CDD" id="cd19095">
    <property type="entry name" value="AKR_PA4992-like"/>
    <property type="match status" value="1"/>
</dbReference>
<dbReference type="PANTHER" id="PTHR43312:SF1">
    <property type="entry name" value="NADP-DEPENDENT OXIDOREDUCTASE DOMAIN-CONTAINING PROTEIN"/>
    <property type="match status" value="1"/>
</dbReference>
<dbReference type="Gene3D" id="3.20.20.100">
    <property type="entry name" value="NADP-dependent oxidoreductase domain"/>
    <property type="match status" value="1"/>
</dbReference>
<feature type="domain" description="NADP-dependent oxidoreductase" evidence="2">
    <location>
        <begin position="17"/>
        <end position="192"/>
    </location>
</feature>
<dbReference type="Proteomes" id="UP001147700">
    <property type="component" value="Unassembled WGS sequence"/>
</dbReference>
<sequence length="247" mass="27267">METRELGRGGPRVPVVGMGTWQTLDVSGTRDEVVHTALDSGATFLDTSPMYGEAQRVLAHGLEGRRDEAFVADKLWTPDEGKAERQARRSLDLYGRVDLFQIHNLVAWRARLDLLERLQHRGLVGVIGATHYSPSAFDELETVMKTGRIGAIQIPYNPLEREVEQRILPLAEELGLGVVVMRPLGAGRLTARVPAEELLKWVLSDPRVTVAIPASSKPERVRSNAAAGDGPWLNPDERERIARQATG</sequence>
<protein>
    <submittedName>
        <fullName evidence="3">Aldo/keto reductase</fullName>
    </submittedName>
</protein>
<dbReference type="RefSeq" id="WP_202952770.1">
    <property type="nucleotide sequence ID" value="NZ_JAPCID010000012.1"/>
</dbReference>
<dbReference type="InterPro" id="IPR036812">
    <property type="entry name" value="NAD(P)_OxRdtase_dom_sf"/>
</dbReference>
<feature type="compositionally biased region" description="Basic and acidic residues" evidence="1">
    <location>
        <begin position="235"/>
        <end position="247"/>
    </location>
</feature>
<dbReference type="EMBL" id="JAPCID010000012">
    <property type="protein sequence ID" value="MDA0137870.1"/>
    <property type="molecule type" value="Genomic_DNA"/>
</dbReference>
<dbReference type="InterPro" id="IPR053135">
    <property type="entry name" value="AKR2_Oxidoreductase"/>
</dbReference>
<dbReference type="SUPFAM" id="SSF51430">
    <property type="entry name" value="NAD(P)-linked oxidoreductase"/>
    <property type="match status" value="1"/>
</dbReference>
<gene>
    <name evidence="3" type="ORF">OJ962_10195</name>
</gene>
<keyword evidence="4" id="KW-1185">Reference proteome</keyword>